<dbReference type="InterPro" id="IPR050962">
    <property type="entry name" value="Phosphate-bind_PstS"/>
</dbReference>
<dbReference type="AlphaFoldDB" id="K9YL07"/>
<evidence type="ECO:0000313" key="4">
    <source>
        <dbReference type="Proteomes" id="UP000010483"/>
    </source>
</evidence>
<evidence type="ECO:0000256" key="1">
    <source>
        <dbReference type="ARBA" id="ARBA00008725"/>
    </source>
</evidence>
<dbReference type="Pfam" id="PF12849">
    <property type="entry name" value="PBP_like_2"/>
    <property type="match status" value="1"/>
</dbReference>
<dbReference type="InterPro" id="IPR024370">
    <property type="entry name" value="PBP_domain"/>
</dbReference>
<feature type="domain" description="PBP" evidence="2">
    <location>
        <begin position="31"/>
        <end position="263"/>
    </location>
</feature>
<dbReference type="EMBL" id="CP003940">
    <property type="protein sequence ID" value="AFZ47142.1"/>
    <property type="molecule type" value="Genomic_DNA"/>
</dbReference>
<dbReference type="SUPFAM" id="SSF53850">
    <property type="entry name" value="Periplasmic binding protein-like II"/>
    <property type="match status" value="1"/>
</dbReference>
<name>K9YL07_CYASC</name>
<accession>K9YL07</accession>
<dbReference type="eggNOG" id="COG0226">
    <property type="taxonomic scope" value="Bacteria"/>
</dbReference>
<dbReference type="Proteomes" id="UP000010483">
    <property type="component" value="Chromosome"/>
</dbReference>
<protein>
    <recommendedName>
        <fullName evidence="2">PBP domain-containing protein</fullName>
    </recommendedName>
</protein>
<dbReference type="KEGG" id="csn:Cyast_1176"/>
<proteinExistence type="inferred from homology"/>
<comment type="similarity">
    <text evidence="1">Belongs to the PstS family.</text>
</comment>
<dbReference type="PANTHER" id="PTHR42996">
    <property type="entry name" value="PHOSPHATE-BINDING PROTEIN PSTS"/>
    <property type="match status" value="1"/>
</dbReference>
<gene>
    <name evidence="3" type="ordered locus">Cyast_1176</name>
</gene>
<dbReference type="HOGENOM" id="CLU_939146_0_0_3"/>
<dbReference type="BioCyc" id="CSTA292563:G1353-1183-MONOMER"/>
<evidence type="ECO:0000313" key="3">
    <source>
        <dbReference type="EMBL" id="AFZ47142.1"/>
    </source>
</evidence>
<reference evidence="4" key="1">
    <citation type="journal article" date="2013" name="Proc. Natl. Acad. Sci. U.S.A.">
        <title>Improving the coverage of the cyanobacterial phylum using diversity-driven genome sequencing.</title>
        <authorList>
            <person name="Shih P.M."/>
            <person name="Wu D."/>
            <person name="Latifi A."/>
            <person name="Axen S.D."/>
            <person name="Fewer D.P."/>
            <person name="Talla E."/>
            <person name="Calteau A."/>
            <person name="Cai F."/>
            <person name="Tandeau de Marsac N."/>
            <person name="Rippka R."/>
            <person name="Herdman M."/>
            <person name="Sivonen K."/>
            <person name="Coursin T."/>
            <person name="Laurent T."/>
            <person name="Goodwin L."/>
            <person name="Nolan M."/>
            <person name="Davenport K.W."/>
            <person name="Han C.S."/>
            <person name="Rubin E.M."/>
            <person name="Eisen J.A."/>
            <person name="Woyke T."/>
            <person name="Gugger M."/>
            <person name="Kerfeld C.A."/>
        </authorList>
    </citation>
    <scope>NUCLEOTIDE SEQUENCE [LARGE SCALE GENOMIC DNA]</scope>
    <source>
        <strain evidence="4">ATCC 29140 / PCC 7202</strain>
    </source>
</reference>
<dbReference type="STRING" id="292563.Cyast_1176"/>
<organism evidence="3 4">
    <name type="scientific">Cyanobacterium stanieri (strain ATCC 29140 / PCC 7202)</name>
    <dbReference type="NCBI Taxonomy" id="292563"/>
    <lineage>
        <taxon>Bacteria</taxon>
        <taxon>Bacillati</taxon>
        <taxon>Cyanobacteriota</taxon>
        <taxon>Cyanophyceae</taxon>
        <taxon>Oscillatoriophycideae</taxon>
        <taxon>Chroococcales</taxon>
        <taxon>Geminocystaceae</taxon>
        <taxon>Cyanobacterium</taxon>
    </lineage>
</organism>
<keyword evidence="4" id="KW-1185">Reference proteome</keyword>
<evidence type="ECO:0000259" key="2">
    <source>
        <dbReference type="Pfam" id="PF12849"/>
    </source>
</evidence>
<sequence>MNNLKLGRRNFLWGLTGLYASLLIPHHPSKNILRGEGEIYSELFLRSWFEKYGSNNFPLKLDYRLNYNIDTILHNLEKGSIDFATTNLPFSDQKVAHLKDKNIKILFIGLGAIALIYNNKEIENLSLTQQQIIDIFSGKIKNWQELGGKTYKPIQVIYQANKSGTNNYFNSYLNNFESLHNIRKITGISARGNGAIASTVKQIDGAISYIEYSFIPDDDLLQVAKLQNKVGNFTTPKLRDNFTTKLKEISRTQNIQPDYPLLTLNKLLINKDNLNKEQKNTLEYFISSATKQNNQG</sequence>
<dbReference type="PANTHER" id="PTHR42996:SF1">
    <property type="entry name" value="PHOSPHATE-BINDING PROTEIN PSTS"/>
    <property type="match status" value="1"/>
</dbReference>
<dbReference type="Gene3D" id="3.40.190.10">
    <property type="entry name" value="Periplasmic binding protein-like II"/>
    <property type="match status" value="2"/>
</dbReference>